<dbReference type="RefSeq" id="YP_009841773.1">
    <property type="nucleotide sequence ID" value="NC_048734.1"/>
</dbReference>
<organism evidence="1 2">
    <name type="scientific">Mycobacterium phage Fowlmouth</name>
    <dbReference type="NCBI Taxonomy" id="2419978"/>
    <lineage>
        <taxon>Viruses</taxon>
        <taxon>Duplodnaviria</taxon>
        <taxon>Heunggongvirae</taxon>
        <taxon>Uroviricota</taxon>
        <taxon>Caudoviricetes</taxon>
        <taxon>Fowlmouthvirus</taxon>
        <taxon>Fowlmouthvirus fowlmouth</taxon>
    </lineage>
</organism>
<dbReference type="EMBL" id="MH834613">
    <property type="protein sequence ID" value="AYN58055.1"/>
    <property type="molecule type" value="Genomic_DNA"/>
</dbReference>
<gene>
    <name evidence="1" type="primary">106</name>
    <name evidence="1" type="ORF">SEA_FOWLMOUTH_106</name>
</gene>
<evidence type="ECO:0000313" key="2">
    <source>
        <dbReference type="Proteomes" id="UP000278789"/>
    </source>
</evidence>
<dbReference type="KEGG" id="vg:55611966"/>
<dbReference type="Proteomes" id="UP000278789">
    <property type="component" value="Segment"/>
</dbReference>
<name>A0A3G2KGG7_9CAUD</name>
<proteinExistence type="predicted"/>
<accession>A0A3G2KGG7</accession>
<evidence type="ECO:0000313" key="1">
    <source>
        <dbReference type="EMBL" id="AYN58055.1"/>
    </source>
</evidence>
<protein>
    <submittedName>
        <fullName evidence="1">Uncharacterized protein</fullName>
    </submittedName>
</protein>
<reference evidence="1" key="1">
    <citation type="submission" date="2018-09" db="EMBL/GenBank/DDBJ databases">
        <authorList>
            <person name="Bryant B."/>
            <person name="Burch A."/>
            <person name="Dorissaint R."/>
            <person name="Douthitt C."/>
            <person name="Garofalo J."/>
            <person name="Kuiack J."/>
            <person name="Marcillon S."/>
            <person name="Moreno J."/>
            <person name="Norus J."/>
            <person name="Parks M."/>
            <person name="Peroza J."/>
            <person name="Wilse K."/>
            <person name="Wiersma-Koch H."/>
            <person name="D'Elia T."/>
            <person name="Garlena R.A."/>
            <person name="Russell D.A."/>
            <person name="Pope W.H."/>
            <person name="Jacobs-Sera D."/>
            <person name="Hatfull G.F."/>
        </authorList>
    </citation>
    <scope>NUCLEOTIDE SEQUENCE [LARGE SCALE GENOMIC DNA]</scope>
</reference>
<dbReference type="GeneID" id="55611966"/>
<sequence length="95" mass="10588">MNCTCAPADSFNVRVSDLIDPSCPEHGCRLKRCPKKVGGQGFRSLASDQEIKDVLRKNLTEIQLGPGHYAFMIPNADIDSVVRNLRSGFEIRVRK</sequence>
<keyword evidence="2" id="KW-1185">Reference proteome</keyword>